<evidence type="ECO:0000256" key="1">
    <source>
        <dbReference type="SAM" id="Phobius"/>
    </source>
</evidence>
<dbReference type="EMBL" id="FOIA01000015">
    <property type="protein sequence ID" value="SET20427.1"/>
    <property type="molecule type" value="Genomic_DNA"/>
</dbReference>
<reference evidence="4" key="1">
    <citation type="submission" date="2016-10" db="EMBL/GenBank/DDBJ databases">
        <authorList>
            <person name="Varghese N."/>
            <person name="Submissions S."/>
        </authorList>
    </citation>
    <scope>NUCLEOTIDE SEQUENCE [LARGE SCALE GENOMIC DNA]</scope>
    <source>
        <strain evidence="4">Nm71</strain>
    </source>
</reference>
<sequence length="255" mass="26881">MTSHKTYLIKYFKTLTAITLMSVSVSQASLMLRISDTPLTGSPTVVTATDQIAGGGGNVAPDNSSIPGLLSTSFGTPNFFLTASLGTSKPYPPNSDILADLFLRQLSISSTNGGTLTIEISDNDFTLNGIGNEGFFTADIAGTLGANPLNSVEVDYFYNTSNIPFDTDGATMAGSSAISGSLGFNESFGRVAVSGIDQPFSITQVIKIHMQPNYQILSFDSDLRVVPEPDTALLTGLALFILLLVVSGRRSVKQC</sequence>
<keyword evidence="1" id="KW-0472">Membrane</keyword>
<keyword evidence="2" id="KW-0732">Signal</keyword>
<gene>
    <name evidence="3" type="ORF">SAMN05216326_11546</name>
</gene>
<keyword evidence="1" id="KW-0812">Transmembrane</keyword>
<feature type="transmembrane region" description="Helical" evidence="1">
    <location>
        <begin position="231"/>
        <end position="248"/>
    </location>
</feature>
<protein>
    <submittedName>
        <fullName evidence="3">PEP-CTERM protein-sorting domain-containing protein</fullName>
    </submittedName>
</protein>
<name>A0A1I0CL90_9PROT</name>
<dbReference type="Proteomes" id="UP000199345">
    <property type="component" value="Unassembled WGS sequence"/>
</dbReference>
<feature type="chain" id="PRO_5011605910" evidence="2">
    <location>
        <begin position="29"/>
        <end position="255"/>
    </location>
</feature>
<dbReference type="AlphaFoldDB" id="A0A1I0CL90"/>
<dbReference type="RefSeq" id="WP_143058775.1">
    <property type="nucleotide sequence ID" value="NZ_FOIA01000015.1"/>
</dbReference>
<feature type="signal peptide" evidence="2">
    <location>
        <begin position="1"/>
        <end position="28"/>
    </location>
</feature>
<keyword evidence="4" id="KW-1185">Reference proteome</keyword>
<evidence type="ECO:0000313" key="4">
    <source>
        <dbReference type="Proteomes" id="UP000199345"/>
    </source>
</evidence>
<keyword evidence="1" id="KW-1133">Transmembrane helix</keyword>
<accession>A0A1I0CL90</accession>
<evidence type="ECO:0000256" key="2">
    <source>
        <dbReference type="SAM" id="SignalP"/>
    </source>
</evidence>
<dbReference type="OrthoDB" id="8544911at2"/>
<proteinExistence type="predicted"/>
<evidence type="ECO:0000313" key="3">
    <source>
        <dbReference type="EMBL" id="SET20427.1"/>
    </source>
</evidence>
<organism evidence="3 4">
    <name type="scientific">Nitrosomonas marina</name>
    <dbReference type="NCBI Taxonomy" id="917"/>
    <lineage>
        <taxon>Bacteria</taxon>
        <taxon>Pseudomonadati</taxon>
        <taxon>Pseudomonadota</taxon>
        <taxon>Betaproteobacteria</taxon>
        <taxon>Nitrosomonadales</taxon>
        <taxon>Nitrosomonadaceae</taxon>
        <taxon>Nitrosomonas</taxon>
    </lineage>
</organism>